<gene>
    <name evidence="1" type="ORF">GCM10010492_43720</name>
</gene>
<proteinExistence type="predicted"/>
<reference evidence="2" key="1">
    <citation type="journal article" date="2019" name="Int. J. Syst. Evol. Microbiol.">
        <title>The Global Catalogue of Microorganisms (GCM) 10K type strain sequencing project: providing services to taxonomists for standard genome sequencing and annotation.</title>
        <authorList>
            <consortium name="The Broad Institute Genomics Platform"/>
            <consortium name="The Broad Institute Genome Sequencing Center for Infectious Disease"/>
            <person name="Wu L."/>
            <person name="Ma J."/>
        </authorList>
    </citation>
    <scope>NUCLEOTIDE SEQUENCE [LARGE SCALE GENOMIC DNA]</scope>
    <source>
        <strain evidence="2">JCM 3380</strain>
    </source>
</reference>
<evidence type="ECO:0000313" key="2">
    <source>
        <dbReference type="Proteomes" id="UP001500416"/>
    </source>
</evidence>
<dbReference type="Proteomes" id="UP001500416">
    <property type="component" value="Unassembled WGS sequence"/>
</dbReference>
<organism evidence="1 2">
    <name type="scientific">Saccharothrix mutabilis subsp. mutabilis</name>
    <dbReference type="NCBI Taxonomy" id="66855"/>
    <lineage>
        <taxon>Bacteria</taxon>
        <taxon>Bacillati</taxon>
        <taxon>Actinomycetota</taxon>
        <taxon>Actinomycetes</taxon>
        <taxon>Pseudonocardiales</taxon>
        <taxon>Pseudonocardiaceae</taxon>
        <taxon>Saccharothrix</taxon>
    </lineage>
</organism>
<keyword evidence="2" id="KW-1185">Reference proteome</keyword>
<sequence>MITCVVDVSGTGYGAFTGGAGCVSGTVFPSLISYPLHCALRRSRAARYPATAPASAFRTHSLDVPGSTSGSKPL</sequence>
<accession>A0ABP3DTP0</accession>
<protein>
    <submittedName>
        <fullName evidence="1">Uncharacterized protein</fullName>
    </submittedName>
</protein>
<evidence type="ECO:0000313" key="1">
    <source>
        <dbReference type="EMBL" id="GAA0239815.1"/>
    </source>
</evidence>
<name>A0ABP3DTP0_9PSEU</name>
<dbReference type="EMBL" id="BAAABU010000009">
    <property type="protein sequence ID" value="GAA0239815.1"/>
    <property type="molecule type" value="Genomic_DNA"/>
</dbReference>
<comment type="caution">
    <text evidence="1">The sequence shown here is derived from an EMBL/GenBank/DDBJ whole genome shotgun (WGS) entry which is preliminary data.</text>
</comment>